<reference evidence="2" key="1">
    <citation type="journal article" date="2019" name="Database">
        <title>The radish genome database (RadishGD): an integrated information resource for radish genomics.</title>
        <authorList>
            <person name="Yu H.J."/>
            <person name="Baek S."/>
            <person name="Lee Y.J."/>
            <person name="Cho A."/>
            <person name="Mun J.H."/>
        </authorList>
    </citation>
    <scope>NUCLEOTIDE SEQUENCE [LARGE SCALE GENOMIC DNA]</scope>
    <source>
        <strain evidence="2">cv. WK10039</strain>
    </source>
</reference>
<dbReference type="InterPro" id="IPR012438">
    <property type="entry name" value="DUF1639"/>
</dbReference>
<dbReference type="GeneID" id="108861537"/>
<dbReference type="Pfam" id="PF07797">
    <property type="entry name" value="DUF1639"/>
    <property type="match status" value="1"/>
</dbReference>
<name>A0A9W3C982_RAPSA</name>
<dbReference type="Proteomes" id="UP000504610">
    <property type="component" value="Chromosome 8"/>
</dbReference>
<evidence type="ECO:0000256" key="1">
    <source>
        <dbReference type="SAM" id="MobiDB-lite"/>
    </source>
</evidence>
<evidence type="ECO:0000313" key="3">
    <source>
        <dbReference type="RefSeq" id="XP_056848115.1"/>
    </source>
</evidence>
<dbReference type="PANTHER" id="PTHR33130:SF43">
    <property type="entry name" value="OS01G0688600 PROTEIN"/>
    <property type="match status" value="1"/>
</dbReference>
<proteinExistence type="predicted"/>
<dbReference type="PANTHER" id="PTHR33130">
    <property type="entry name" value="PUTATIVE (DUF1639)-RELATED"/>
    <property type="match status" value="1"/>
</dbReference>
<gene>
    <name evidence="3" type="primary">LOC108861537</name>
</gene>
<dbReference type="KEGG" id="rsz:108861537"/>
<organism evidence="2 3">
    <name type="scientific">Raphanus sativus</name>
    <name type="common">Radish</name>
    <name type="synonym">Raphanus raphanistrum var. sativus</name>
    <dbReference type="NCBI Taxonomy" id="3726"/>
    <lineage>
        <taxon>Eukaryota</taxon>
        <taxon>Viridiplantae</taxon>
        <taxon>Streptophyta</taxon>
        <taxon>Embryophyta</taxon>
        <taxon>Tracheophyta</taxon>
        <taxon>Spermatophyta</taxon>
        <taxon>Magnoliopsida</taxon>
        <taxon>eudicotyledons</taxon>
        <taxon>Gunneridae</taxon>
        <taxon>Pentapetalae</taxon>
        <taxon>rosids</taxon>
        <taxon>malvids</taxon>
        <taxon>Brassicales</taxon>
        <taxon>Brassicaceae</taxon>
        <taxon>Brassiceae</taxon>
        <taxon>Raphanus</taxon>
    </lineage>
</organism>
<feature type="compositionally biased region" description="Polar residues" evidence="1">
    <location>
        <begin position="341"/>
        <end position="351"/>
    </location>
</feature>
<evidence type="ECO:0000313" key="2">
    <source>
        <dbReference type="Proteomes" id="UP000504610"/>
    </source>
</evidence>
<dbReference type="OrthoDB" id="1135614at2759"/>
<sequence>MESKEKRKTDVEKVSPVKLSRKEIEEDFIVALGHRPPRRPKKRPRTVQKKLDSLHPGFYLTDVTLDSYKVPQETKFLTRIPSSTRKSFWRVLGWLRLGNKIIGITSPSVGSVSRLVGSDNVSLFVLPLFYSAFLGDPNSFPLRLAEVWRSDTIPIITKRSKRINLFNKDKQKEINRARTMRELPDLSLDVGKQLGFGEPDQTANADLPDLGDPNVTESDFEAQLVRKKSNKKKKREETAASEEKQSEETSAGGDARPEKKRARKDPVEVRSSSVEEGELQALEPSGGSQDNAVPDPSLGGDQAEDGQETSSKANKKKKSKKSKKKGTGESSEQEAAPDAEQGTSELPTAATSPEKAAARDDAGGSSKSPPRAPQEKGVMPKNLQGFCPDKVDFIYKRDTPLVCSNKECARFVRQVRGSSDHLPLVKDLVFQDDYCVAAGSSVRSQGDWNVVVGKYDKELKRTYGMIDRQRRNSNEATRALEDMLRKKNGVVIREEAIKDELF</sequence>
<keyword evidence="2" id="KW-1185">Reference proteome</keyword>
<protein>
    <submittedName>
        <fullName evidence="3">Uncharacterized protein LOC108861537</fullName>
    </submittedName>
</protein>
<dbReference type="RefSeq" id="XP_056848115.1">
    <property type="nucleotide sequence ID" value="XM_056992135.1"/>
</dbReference>
<feature type="compositionally biased region" description="Basic residues" evidence="1">
    <location>
        <begin position="313"/>
        <end position="325"/>
    </location>
</feature>
<accession>A0A9W3C982</accession>
<dbReference type="AlphaFoldDB" id="A0A9W3C982"/>
<feature type="region of interest" description="Disordered" evidence="1">
    <location>
        <begin position="191"/>
        <end position="382"/>
    </location>
</feature>
<reference evidence="3" key="2">
    <citation type="submission" date="2025-08" db="UniProtKB">
        <authorList>
            <consortium name="RefSeq"/>
        </authorList>
    </citation>
    <scope>IDENTIFICATION</scope>
    <source>
        <tissue evidence="3">Leaf</tissue>
    </source>
</reference>
<feature type="compositionally biased region" description="Basic residues" evidence="1">
    <location>
        <begin position="225"/>
        <end position="234"/>
    </location>
</feature>
<feature type="compositionally biased region" description="Basic and acidic residues" evidence="1">
    <location>
        <begin position="235"/>
        <end position="247"/>
    </location>
</feature>